<dbReference type="InterPro" id="IPR009057">
    <property type="entry name" value="Homeodomain-like_sf"/>
</dbReference>
<dbReference type="RefSeq" id="WP_279581677.1">
    <property type="nucleotide sequence ID" value="NZ_BAAANY010000031.1"/>
</dbReference>
<evidence type="ECO:0000256" key="2">
    <source>
        <dbReference type="ARBA" id="ARBA00023125"/>
    </source>
</evidence>
<dbReference type="Proteomes" id="UP001500618">
    <property type="component" value="Unassembled WGS sequence"/>
</dbReference>
<dbReference type="EMBL" id="BAAANY010000031">
    <property type="protein sequence ID" value="GAA1706380.1"/>
    <property type="molecule type" value="Genomic_DNA"/>
</dbReference>
<name>A0ABP4UND3_9ACTN</name>
<dbReference type="SUPFAM" id="SSF48498">
    <property type="entry name" value="Tetracyclin repressor-like, C-terminal domain"/>
    <property type="match status" value="1"/>
</dbReference>
<feature type="DNA-binding region" description="H-T-H motif" evidence="4">
    <location>
        <begin position="33"/>
        <end position="52"/>
    </location>
</feature>
<protein>
    <submittedName>
        <fullName evidence="6">TetR family transcriptional regulator</fullName>
    </submittedName>
</protein>
<dbReference type="Gene3D" id="1.10.357.10">
    <property type="entry name" value="Tetracycline Repressor, domain 2"/>
    <property type="match status" value="1"/>
</dbReference>
<comment type="caution">
    <text evidence="6">The sequence shown here is derived from an EMBL/GenBank/DDBJ whole genome shotgun (WGS) entry which is preliminary data.</text>
</comment>
<dbReference type="PRINTS" id="PR00455">
    <property type="entry name" value="HTHTETR"/>
</dbReference>
<dbReference type="PROSITE" id="PS50977">
    <property type="entry name" value="HTH_TETR_2"/>
    <property type="match status" value="1"/>
</dbReference>
<dbReference type="InterPro" id="IPR050109">
    <property type="entry name" value="HTH-type_TetR-like_transc_reg"/>
</dbReference>
<evidence type="ECO:0000313" key="7">
    <source>
        <dbReference type="Proteomes" id="UP001500618"/>
    </source>
</evidence>
<dbReference type="PANTHER" id="PTHR30055">
    <property type="entry name" value="HTH-TYPE TRANSCRIPTIONAL REGULATOR RUTR"/>
    <property type="match status" value="1"/>
</dbReference>
<keyword evidence="7" id="KW-1185">Reference proteome</keyword>
<dbReference type="PANTHER" id="PTHR30055:SF234">
    <property type="entry name" value="HTH-TYPE TRANSCRIPTIONAL REGULATOR BETI"/>
    <property type="match status" value="1"/>
</dbReference>
<evidence type="ECO:0000256" key="1">
    <source>
        <dbReference type="ARBA" id="ARBA00023015"/>
    </source>
</evidence>
<feature type="domain" description="HTH tetR-type" evidence="5">
    <location>
        <begin position="10"/>
        <end position="70"/>
    </location>
</feature>
<dbReference type="InterPro" id="IPR036271">
    <property type="entry name" value="Tet_transcr_reg_TetR-rel_C_sf"/>
</dbReference>
<gene>
    <name evidence="6" type="ORF">GCM10009765_64780</name>
</gene>
<proteinExistence type="predicted"/>
<evidence type="ECO:0000313" key="6">
    <source>
        <dbReference type="EMBL" id="GAA1706380.1"/>
    </source>
</evidence>
<dbReference type="PROSITE" id="PS01081">
    <property type="entry name" value="HTH_TETR_1"/>
    <property type="match status" value="1"/>
</dbReference>
<keyword evidence="1" id="KW-0805">Transcription regulation</keyword>
<dbReference type="InterPro" id="IPR023772">
    <property type="entry name" value="DNA-bd_HTH_TetR-type_CS"/>
</dbReference>
<keyword evidence="3" id="KW-0804">Transcription</keyword>
<dbReference type="Gene3D" id="1.10.10.60">
    <property type="entry name" value="Homeodomain-like"/>
    <property type="match status" value="1"/>
</dbReference>
<sequence length="199" mass="21799">MQHRGTFIEQARRAQMVQCAVEEIAENGYPAASLAAIARRAGVSRGVISYHFADKDDLVEQVIADFYRLGAAFIGERLKGLTGVRAIVRAFIEANVEFFAAYPVHVRASRDIVLTYRTAAGARIDQRRPEAAQGRAALLDLFAQGQASGDLRRFDREAMATAIRAAVDGAVPELTLNPDFDLTAYGRELATTFDHAIRS</sequence>
<evidence type="ECO:0000259" key="5">
    <source>
        <dbReference type="PROSITE" id="PS50977"/>
    </source>
</evidence>
<keyword evidence="2 4" id="KW-0238">DNA-binding</keyword>
<dbReference type="SUPFAM" id="SSF46689">
    <property type="entry name" value="Homeodomain-like"/>
    <property type="match status" value="1"/>
</dbReference>
<dbReference type="InterPro" id="IPR001647">
    <property type="entry name" value="HTH_TetR"/>
</dbReference>
<reference evidence="7" key="1">
    <citation type="journal article" date="2019" name="Int. J. Syst. Evol. Microbiol.">
        <title>The Global Catalogue of Microorganisms (GCM) 10K type strain sequencing project: providing services to taxonomists for standard genome sequencing and annotation.</title>
        <authorList>
            <consortium name="The Broad Institute Genomics Platform"/>
            <consortium name="The Broad Institute Genome Sequencing Center for Infectious Disease"/>
            <person name="Wu L."/>
            <person name="Ma J."/>
        </authorList>
    </citation>
    <scope>NUCLEOTIDE SEQUENCE [LARGE SCALE GENOMIC DNA]</scope>
    <source>
        <strain evidence="7">JCM 14718</strain>
    </source>
</reference>
<accession>A0ABP4UND3</accession>
<evidence type="ECO:0000256" key="4">
    <source>
        <dbReference type="PROSITE-ProRule" id="PRU00335"/>
    </source>
</evidence>
<organism evidence="6 7">
    <name type="scientific">Fodinicola feengrottensis</name>
    <dbReference type="NCBI Taxonomy" id="435914"/>
    <lineage>
        <taxon>Bacteria</taxon>
        <taxon>Bacillati</taxon>
        <taxon>Actinomycetota</taxon>
        <taxon>Actinomycetes</taxon>
        <taxon>Mycobacteriales</taxon>
        <taxon>Fodinicola</taxon>
    </lineage>
</organism>
<dbReference type="Pfam" id="PF00440">
    <property type="entry name" value="TetR_N"/>
    <property type="match status" value="1"/>
</dbReference>
<evidence type="ECO:0000256" key="3">
    <source>
        <dbReference type="ARBA" id="ARBA00023163"/>
    </source>
</evidence>